<sequence length="176" mass="19249">MGALLDRRIDIGLVPGSLQLEGMESEMFVSSPLAPVFPRGHRLAARRSIRLEDLTSEAFVLFPTSLQSHLLEIVTATCADAGFAPNVVQEAHHLHTVLALVDAGVGLNLAQPWVARADAMDISFFASGKPFPNRRSDFCQALRQYEQCPKSPVDCRNGKTARSDTCPCRQLSQPPH</sequence>
<accession>A0A972SPG5</accession>
<dbReference type="AlphaFoldDB" id="A0A972SPG5"/>
<keyword evidence="3" id="KW-0238">DNA-binding</keyword>
<evidence type="ECO:0000259" key="5">
    <source>
        <dbReference type="Pfam" id="PF03466"/>
    </source>
</evidence>
<dbReference type="SUPFAM" id="SSF53850">
    <property type="entry name" value="Periplasmic binding protein-like II"/>
    <property type="match status" value="1"/>
</dbReference>
<dbReference type="PANTHER" id="PTHR30346:SF0">
    <property type="entry name" value="HCA OPERON TRANSCRIPTIONAL ACTIVATOR HCAR"/>
    <property type="match status" value="1"/>
</dbReference>
<evidence type="ECO:0000256" key="1">
    <source>
        <dbReference type="ARBA" id="ARBA00009437"/>
    </source>
</evidence>
<dbReference type="PANTHER" id="PTHR30346">
    <property type="entry name" value="TRANSCRIPTIONAL DUAL REGULATOR HCAR-RELATED"/>
    <property type="match status" value="1"/>
</dbReference>
<dbReference type="Proteomes" id="UP000655523">
    <property type="component" value="Unassembled WGS sequence"/>
</dbReference>
<keyword evidence="7" id="KW-1185">Reference proteome</keyword>
<dbReference type="Gene3D" id="3.40.190.10">
    <property type="entry name" value="Periplasmic binding protein-like II"/>
    <property type="match status" value="2"/>
</dbReference>
<comment type="similarity">
    <text evidence="1">Belongs to the LysR transcriptional regulatory family.</text>
</comment>
<evidence type="ECO:0000256" key="2">
    <source>
        <dbReference type="ARBA" id="ARBA00023015"/>
    </source>
</evidence>
<gene>
    <name evidence="6" type="ORF">GNZ13_49010</name>
</gene>
<evidence type="ECO:0000313" key="6">
    <source>
        <dbReference type="EMBL" id="NPT62247.1"/>
    </source>
</evidence>
<evidence type="ECO:0000256" key="4">
    <source>
        <dbReference type="ARBA" id="ARBA00023163"/>
    </source>
</evidence>
<evidence type="ECO:0000313" key="7">
    <source>
        <dbReference type="Proteomes" id="UP000655523"/>
    </source>
</evidence>
<keyword evidence="2" id="KW-0805">Transcription regulation</keyword>
<name>A0A972SPG5_9BURK</name>
<dbReference type="CDD" id="cd08414">
    <property type="entry name" value="PBP2_LTTR_aromatics_like"/>
    <property type="match status" value="1"/>
</dbReference>
<dbReference type="GO" id="GO:0003677">
    <property type="term" value="F:DNA binding"/>
    <property type="evidence" value="ECO:0007669"/>
    <property type="project" value="UniProtKB-KW"/>
</dbReference>
<protein>
    <recommendedName>
        <fullName evidence="5">LysR substrate-binding domain-containing protein</fullName>
    </recommendedName>
</protein>
<evidence type="ECO:0000256" key="3">
    <source>
        <dbReference type="ARBA" id="ARBA00023125"/>
    </source>
</evidence>
<reference evidence="6 7" key="1">
    <citation type="submission" date="2019-11" db="EMBL/GenBank/DDBJ databases">
        <title>Metabolism of dissolved organic matter in forest soils.</title>
        <authorList>
            <person name="Cyle K.T."/>
            <person name="Wilhelm R.C."/>
            <person name="Martinez C.E."/>
        </authorList>
    </citation>
    <scope>NUCLEOTIDE SEQUENCE [LARGE SCALE GENOMIC DNA]</scope>
    <source>
        <strain evidence="6 7">5N</strain>
    </source>
</reference>
<keyword evidence="4" id="KW-0804">Transcription</keyword>
<dbReference type="GO" id="GO:0032993">
    <property type="term" value="C:protein-DNA complex"/>
    <property type="evidence" value="ECO:0007669"/>
    <property type="project" value="TreeGrafter"/>
</dbReference>
<organism evidence="6 7">
    <name type="scientific">Paraburkholderia elongata</name>
    <dbReference type="NCBI Taxonomy" id="2675747"/>
    <lineage>
        <taxon>Bacteria</taxon>
        <taxon>Pseudomonadati</taxon>
        <taxon>Pseudomonadota</taxon>
        <taxon>Betaproteobacteria</taxon>
        <taxon>Burkholderiales</taxon>
        <taxon>Burkholderiaceae</taxon>
        <taxon>Paraburkholderia</taxon>
    </lineage>
</organism>
<dbReference type="RefSeq" id="WP_172178667.1">
    <property type="nucleotide sequence ID" value="NZ_WOEZ01000307.1"/>
</dbReference>
<proteinExistence type="inferred from homology"/>
<dbReference type="GO" id="GO:0003700">
    <property type="term" value="F:DNA-binding transcription factor activity"/>
    <property type="evidence" value="ECO:0007669"/>
    <property type="project" value="TreeGrafter"/>
</dbReference>
<dbReference type="InterPro" id="IPR005119">
    <property type="entry name" value="LysR_subst-bd"/>
</dbReference>
<feature type="domain" description="LysR substrate-binding" evidence="5">
    <location>
        <begin position="3"/>
        <end position="118"/>
    </location>
</feature>
<dbReference type="EMBL" id="WOEZ01000307">
    <property type="protein sequence ID" value="NPT62247.1"/>
    <property type="molecule type" value="Genomic_DNA"/>
</dbReference>
<dbReference type="Pfam" id="PF03466">
    <property type="entry name" value="LysR_substrate"/>
    <property type="match status" value="1"/>
</dbReference>
<comment type="caution">
    <text evidence="6">The sequence shown here is derived from an EMBL/GenBank/DDBJ whole genome shotgun (WGS) entry which is preliminary data.</text>
</comment>